<gene>
    <name evidence="1" type="ordered locus">EbC_pEb17201410</name>
</gene>
<proteinExistence type="predicted"/>
<geneLocation type="plasmid" evidence="1 2">
    <name>pEB170</name>
</geneLocation>
<organism evidence="2">
    <name type="scientific">Erwinia billingiae (strain Eb661)</name>
    <dbReference type="NCBI Taxonomy" id="634500"/>
    <lineage>
        <taxon>Bacteria</taxon>
        <taxon>Pseudomonadati</taxon>
        <taxon>Pseudomonadota</taxon>
        <taxon>Gammaproteobacteria</taxon>
        <taxon>Enterobacterales</taxon>
        <taxon>Erwiniaceae</taxon>
        <taxon>Erwinia</taxon>
    </lineage>
</organism>
<dbReference type="HOGENOM" id="CLU_1728578_0_0_6"/>
<dbReference type="Proteomes" id="UP000008793">
    <property type="component" value="Plasmid pEB170"/>
</dbReference>
<dbReference type="AlphaFoldDB" id="D8MJZ6"/>
<accession>D8MJZ6</accession>
<dbReference type="EMBL" id="FP236830">
    <property type="protein sequence ID" value="CAX53594.1"/>
    <property type="molecule type" value="Genomic_DNA"/>
</dbReference>
<keyword evidence="2" id="KW-1185">Reference proteome</keyword>
<sequence length="151" mass="17824">MLSVVCMKTRRSYRSYARALYFLPDVCIRAIFSLCKHKSSTKIGSRMHKVFSRMLYYAFCRVLFLTLIFDPPKIRVIVHMPKVIGRMLFSTSYEITSKDVKKRSSSSRPKVSFQIKVDIRWLGYRPNTDQIFPFVCFKVSSRVLSPCMRWL</sequence>
<keyword evidence="1" id="KW-0614">Plasmid</keyword>
<reference evidence="1 2" key="1">
    <citation type="journal article" date="2010" name="BMC Genomics">
        <title>Genome comparison of the epiphytic bacteria Erwinia billingiae and E. tasmaniensis with the pear pathogen E. pyrifoliae.</title>
        <authorList>
            <person name="Kube M."/>
            <person name="Migdoll A.M."/>
            <person name="Gehring I."/>
            <person name="Heitmann K."/>
            <person name="Mayer Y."/>
            <person name="Kuhl H."/>
            <person name="Knaust F."/>
            <person name="Geider K."/>
            <person name="Reinhardt R."/>
        </authorList>
    </citation>
    <scope>NUCLEOTIDE SEQUENCE [LARGE SCALE GENOMIC DNA]</scope>
    <source>
        <strain evidence="1 2">Eb661</strain>
        <plasmid evidence="1">pEB170</plasmid>
    </source>
</reference>
<name>D8MJZ6_ERWBE</name>
<protein>
    <submittedName>
        <fullName evidence="1">Uncharacterized protein</fullName>
    </submittedName>
</protein>
<evidence type="ECO:0000313" key="2">
    <source>
        <dbReference type="Proteomes" id="UP000008793"/>
    </source>
</evidence>
<dbReference type="KEGG" id="ebi:EbC_pEb17201410"/>
<evidence type="ECO:0000313" key="1">
    <source>
        <dbReference type="EMBL" id="CAX53594.1"/>
    </source>
</evidence>